<proteinExistence type="predicted"/>
<evidence type="ECO:0000259" key="1">
    <source>
        <dbReference type="Pfam" id="PF13776"/>
    </source>
</evidence>
<dbReference type="Proteomes" id="UP000195963">
    <property type="component" value="Unassembled WGS sequence"/>
</dbReference>
<protein>
    <recommendedName>
        <fullName evidence="1">DUF4172 domain-containing protein</fullName>
    </recommendedName>
</protein>
<gene>
    <name evidence="2" type="ORF">PMAL9190_03271</name>
</gene>
<evidence type="ECO:0000313" key="2">
    <source>
        <dbReference type="EMBL" id="SMY37956.1"/>
    </source>
</evidence>
<dbReference type="InterPro" id="IPR025230">
    <property type="entry name" value="DUF4172"/>
</dbReference>
<name>A0A1Y6MN27_9GAMM</name>
<reference evidence="3" key="1">
    <citation type="submission" date="2017-06" db="EMBL/GenBank/DDBJ databases">
        <authorList>
            <person name="Rodrigo-Torres L."/>
            <person name="Arahal R.D."/>
            <person name="Lucena T."/>
        </authorList>
    </citation>
    <scope>NUCLEOTIDE SEQUENCE [LARGE SCALE GENOMIC DNA]</scope>
    <source>
        <strain evidence="3">CECT 9190</strain>
    </source>
</reference>
<dbReference type="AlphaFoldDB" id="A0A1Y6MN27"/>
<feature type="domain" description="DUF4172" evidence="1">
    <location>
        <begin position="2"/>
        <end position="46"/>
    </location>
</feature>
<evidence type="ECO:0000313" key="3">
    <source>
        <dbReference type="Proteomes" id="UP000195963"/>
    </source>
</evidence>
<dbReference type="Pfam" id="PF13776">
    <property type="entry name" value="DUF4172"/>
    <property type="match status" value="1"/>
</dbReference>
<accession>A0A1Y6MN27</accession>
<dbReference type="EMBL" id="FYAK01000010">
    <property type="protein sequence ID" value="SMY37956.1"/>
    <property type="molecule type" value="Genomic_DNA"/>
</dbReference>
<sequence length="91" mass="10202">MRQTRLNQGILLGKITSQSPNQQQSMLDILQANIVHSSAIEGKKLGMTEERPFPITEQTAGLAEIMLDVVENLDMQTNHKNNQTGIPRYLL</sequence>
<keyword evidence="3" id="KW-1185">Reference proteome</keyword>
<organism evidence="2 3">
    <name type="scientific">Photobacterium malacitanum</name>
    <dbReference type="NCBI Taxonomy" id="2204294"/>
    <lineage>
        <taxon>Bacteria</taxon>
        <taxon>Pseudomonadati</taxon>
        <taxon>Pseudomonadota</taxon>
        <taxon>Gammaproteobacteria</taxon>
        <taxon>Vibrionales</taxon>
        <taxon>Vibrionaceae</taxon>
        <taxon>Photobacterium</taxon>
    </lineage>
</organism>